<gene>
    <name evidence="5" type="ORF">MNBD_GAMMA23-919</name>
</gene>
<evidence type="ECO:0000313" key="5">
    <source>
        <dbReference type="EMBL" id="VAW97411.1"/>
    </source>
</evidence>
<dbReference type="InterPro" id="IPR012349">
    <property type="entry name" value="Split_barrel_FMN-bd"/>
</dbReference>
<evidence type="ECO:0000259" key="4">
    <source>
        <dbReference type="Pfam" id="PF07317"/>
    </source>
</evidence>
<protein>
    <recommendedName>
        <fullName evidence="6">PilZ domain-containing protein</fullName>
    </recommendedName>
</protein>
<feature type="domain" description="Type III secretion system flagellar brake protein YcgR PilZN" evidence="4">
    <location>
        <begin position="9"/>
        <end position="111"/>
    </location>
</feature>
<dbReference type="Gene3D" id="2.30.110.10">
    <property type="entry name" value="Electron Transport, Fmn-binding Protein, Chain A"/>
    <property type="match status" value="1"/>
</dbReference>
<dbReference type="InterPro" id="IPR009875">
    <property type="entry name" value="PilZ_domain"/>
</dbReference>
<dbReference type="GO" id="GO:0035438">
    <property type="term" value="F:cyclic-di-GMP binding"/>
    <property type="evidence" value="ECO:0007669"/>
    <property type="project" value="InterPro"/>
</dbReference>
<accession>A0A3B1A046</accession>
<evidence type="ECO:0008006" key="6">
    <source>
        <dbReference type="Google" id="ProtNLM"/>
    </source>
</evidence>
<keyword evidence="1" id="KW-0547">Nucleotide-binding</keyword>
<dbReference type="AlphaFoldDB" id="A0A3B1A046"/>
<dbReference type="EMBL" id="UOFT01000058">
    <property type="protein sequence ID" value="VAW97411.1"/>
    <property type="molecule type" value="Genomic_DNA"/>
</dbReference>
<sequence length="243" mass="27932">MAEENNSIISDPVHINAILTRLEKNHCQLDVEKIKRDNSTQSLGISEILHISHKKSTILLDAINHNNISSQQLIQIFSKHDGIEIKFHTRVTSLTKRNHLIYFNARIPSEIAYKQRRLQYRVELQNLWKIPVTLLDKNTSNPLTAYIYNISTGGINVRSSTDKLSQIKQDTVIDTLIQLPSTESIQCKLQVRQTKSDKTTGLQQLAGQFINLTPRQEKNIRAFVNSVDRTRIKTTEKHHAEYN</sequence>
<proteinExistence type="predicted"/>
<feature type="domain" description="PilZ" evidence="3">
    <location>
        <begin position="115"/>
        <end position="225"/>
    </location>
</feature>
<dbReference type="InterPro" id="IPR009926">
    <property type="entry name" value="T3SS_YcgR_PilZN"/>
</dbReference>
<reference evidence="5" key="1">
    <citation type="submission" date="2018-06" db="EMBL/GenBank/DDBJ databases">
        <authorList>
            <person name="Zhirakovskaya E."/>
        </authorList>
    </citation>
    <scope>NUCLEOTIDE SEQUENCE</scope>
</reference>
<name>A0A3B1A046_9ZZZZ</name>
<evidence type="ECO:0000256" key="1">
    <source>
        <dbReference type="ARBA" id="ARBA00022741"/>
    </source>
</evidence>
<keyword evidence="2" id="KW-0975">Bacterial flagellum</keyword>
<dbReference type="Pfam" id="PF07238">
    <property type="entry name" value="PilZ"/>
    <property type="match status" value="1"/>
</dbReference>
<evidence type="ECO:0000256" key="2">
    <source>
        <dbReference type="ARBA" id="ARBA00023143"/>
    </source>
</evidence>
<dbReference type="Gene3D" id="2.40.10.220">
    <property type="entry name" value="predicted glycosyltransferase like domains"/>
    <property type="match status" value="1"/>
</dbReference>
<evidence type="ECO:0000259" key="3">
    <source>
        <dbReference type="Pfam" id="PF07238"/>
    </source>
</evidence>
<organism evidence="5">
    <name type="scientific">hydrothermal vent metagenome</name>
    <dbReference type="NCBI Taxonomy" id="652676"/>
    <lineage>
        <taxon>unclassified sequences</taxon>
        <taxon>metagenomes</taxon>
        <taxon>ecological metagenomes</taxon>
    </lineage>
</organism>
<dbReference type="Pfam" id="PF07317">
    <property type="entry name" value="PilZN"/>
    <property type="match status" value="1"/>
</dbReference>